<proteinExistence type="predicted"/>
<keyword evidence="1" id="KW-0282">Flagellum</keyword>
<dbReference type="Pfam" id="PF06366">
    <property type="entry name" value="FlhE"/>
    <property type="match status" value="1"/>
</dbReference>
<dbReference type="OrthoDB" id="7064581at2"/>
<organism evidence="1 2">
    <name type="scientific">Vreelandella aquamarina</name>
    <dbReference type="NCBI Taxonomy" id="77097"/>
    <lineage>
        <taxon>Bacteria</taxon>
        <taxon>Pseudomonadati</taxon>
        <taxon>Pseudomonadota</taxon>
        <taxon>Gammaproteobacteria</taxon>
        <taxon>Oceanospirillales</taxon>
        <taxon>Halomonadaceae</taxon>
        <taxon>Vreelandella</taxon>
    </lineage>
</organism>
<protein>
    <submittedName>
        <fullName evidence="1">Flagellar FlhE</fullName>
    </submittedName>
</protein>
<accession>A0A857GQJ4</accession>
<evidence type="ECO:0000313" key="1">
    <source>
        <dbReference type="EMBL" id="QHD51472.1"/>
    </source>
</evidence>
<dbReference type="EMBL" id="CP024621">
    <property type="protein sequence ID" value="QHD51472.1"/>
    <property type="molecule type" value="Genomic_DNA"/>
</dbReference>
<dbReference type="Proteomes" id="UP000463949">
    <property type="component" value="Chromosome"/>
</dbReference>
<dbReference type="KEGG" id="hmd:CTT34_00620"/>
<keyword evidence="1" id="KW-0969">Cilium</keyword>
<reference evidence="1 2" key="1">
    <citation type="submission" date="2017-10" db="EMBL/GenBank/DDBJ databases">
        <title>Coral associated bacteria.</title>
        <authorList>
            <person name="Wang X."/>
        </authorList>
    </citation>
    <scope>NUCLEOTIDE SEQUENCE [LARGE SCALE GENOMIC DNA]</scope>
    <source>
        <strain evidence="1 2">SCSIO 43005</strain>
    </source>
</reference>
<gene>
    <name evidence="1" type="ORF">CTT34_00620</name>
</gene>
<dbReference type="AlphaFoldDB" id="A0A857GQJ4"/>
<evidence type="ECO:0000313" key="2">
    <source>
        <dbReference type="Proteomes" id="UP000463949"/>
    </source>
</evidence>
<keyword evidence="1" id="KW-0966">Cell projection</keyword>
<dbReference type="InterPro" id="IPR009420">
    <property type="entry name" value="FlhE"/>
</dbReference>
<name>A0A857GQJ4_9GAMM</name>
<sequence length="125" mass="13212">MLSAALLSLDVQAATPGSWSRDVPGVLVAMSDRTSNSQAIAPPAGIPLGAATLSRVQWRFEAPPSQPINAWLCHPERCVALSGMRGSTTALEGALANAPLHFRFALSPGQRPVRVQGLQVIVNYQ</sequence>